<comment type="similarity">
    <text evidence="2">Belongs to the type II topoisomerase GyrB family.</text>
</comment>
<accession>A0A0R2XCB5</accession>
<keyword evidence="5" id="KW-0067">ATP-binding</keyword>
<evidence type="ECO:0000256" key="5">
    <source>
        <dbReference type="ARBA" id="ARBA00022840"/>
    </source>
</evidence>
<feature type="region of interest" description="Disordered" evidence="9">
    <location>
        <begin position="61"/>
        <end position="99"/>
    </location>
</feature>
<keyword evidence="8" id="KW-0413">Isomerase</keyword>
<evidence type="ECO:0000256" key="2">
    <source>
        <dbReference type="ARBA" id="ARBA00010708"/>
    </source>
</evidence>
<gene>
    <name evidence="11" type="ORF">ABS33_03895</name>
</gene>
<comment type="caution">
    <text evidence="11">The sequence shown here is derived from an EMBL/GenBank/DDBJ whole genome shotgun (WGS) entry which is preliminary data.</text>
</comment>
<dbReference type="InterPro" id="IPR013760">
    <property type="entry name" value="Topo_IIA-like_dom_sf"/>
</dbReference>
<dbReference type="PANTHER" id="PTHR45866">
    <property type="entry name" value="DNA GYRASE/TOPOISOMERASE SUBUNIT B"/>
    <property type="match status" value="1"/>
</dbReference>
<evidence type="ECO:0000256" key="9">
    <source>
        <dbReference type="SAM" id="MobiDB-lite"/>
    </source>
</evidence>
<dbReference type="SUPFAM" id="SSF56719">
    <property type="entry name" value="Type II DNA topoisomerase"/>
    <property type="match status" value="1"/>
</dbReference>
<evidence type="ECO:0000313" key="11">
    <source>
        <dbReference type="EMBL" id="KRP33663.1"/>
    </source>
</evidence>
<dbReference type="Proteomes" id="UP000051220">
    <property type="component" value="Unassembled WGS sequence"/>
</dbReference>
<keyword evidence="4" id="KW-0547">Nucleotide-binding</keyword>
<comment type="catalytic activity">
    <reaction evidence="1">
        <text>ATP-dependent breakage, passage and rejoining of double-stranded DNA.</text>
        <dbReference type="EC" id="5.6.2.2"/>
    </reaction>
</comment>
<sequence length="240" mass="27344">MQELEKLSRAVTRRGAKFEDYLEARNPKSGDLPKYIAKVRKQTEETFEFLMDDKEVAKFRDKMGIEDEGDEDEKEEKASKGKEAKEKDEKGKEEDKSRPKARIYEIYEASSISKVLQGLGKKGMAMDHYSAQDKPLFELIEGEGDKPTKIPIFSIAEILTGVKNVGKRGVQITRFKGLGEMDAKELFSTTMDPEKRQLLKVDLVDAAKADEIFTTLMGDEVEPRRIFIEENALNVRNLDI</sequence>
<evidence type="ECO:0000256" key="3">
    <source>
        <dbReference type="ARBA" id="ARBA00012895"/>
    </source>
</evidence>
<evidence type="ECO:0000256" key="1">
    <source>
        <dbReference type="ARBA" id="ARBA00000185"/>
    </source>
</evidence>
<name>A0A0R2XCB5_9BACT</name>
<dbReference type="GO" id="GO:0005524">
    <property type="term" value="F:ATP binding"/>
    <property type="evidence" value="ECO:0007669"/>
    <property type="project" value="UniProtKB-KW"/>
</dbReference>
<dbReference type="AlphaFoldDB" id="A0A0R2XCB5"/>
<evidence type="ECO:0000256" key="8">
    <source>
        <dbReference type="ARBA" id="ARBA00023235"/>
    </source>
</evidence>
<dbReference type="EC" id="5.6.2.2" evidence="3"/>
<dbReference type="Pfam" id="PF00986">
    <property type="entry name" value="DNA_gyraseB_C"/>
    <property type="match status" value="1"/>
</dbReference>
<dbReference type="Gene3D" id="3.40.50.670">
    <property type="match status" value="1"/>
</dbReference>
<protein>
    <recommendedName>
        <fullName evidence="3">DNA topoisomerase (ATP-hydrolyzing)</fullName>
        <ecNumber evidence="3">5.6.2.2</ecNumber>
    </recommendedName>
</protein>
<dbReference type="GO" id="GO:0006265">
    <property type="term" value="P:DNA topological change"/>
    <property type="evidence" value="ECO:0007669"/>
    <property type="project" value="InterPro"/>
</dbReference>
<feature type="domain" description="DNA gyrase B subunit C-terminal" evidence="10">
    <location>
        <begin position="168"/>
        <end position="229"/>
    </location>
</feature>
<dbReference type="PANTHER" id="PTHR45866:SF1">
    <property type="entry name" value="DNA GYRASE SUBUNIT B, MITOCHONDRIAL"/>
    <property type="match status" value="1"/>
</dbReference>
<evidence type="ECO:0000313" key="12">
    <source>
        <dbReference type="Proteomes" id="UP000051220"/>
    </source>
</evidence>
<evidence type="ECO:0000259" key="10">
    <source>
        <dbReference type="Pfam" id="PF00986"/>
    </source>
</evidence>
<reference evidence="11 12" key="1">
    <citation type="submission" date="2015-10" db="EMBL/GenBank/DDBJ databases">
        <title>Metagenome-Assembled Genomes uncover a global brackish microbiome.</title>
        <authorList>
            <person name="Hugerth L.W."/>
            <person name="Larsson J."/>
            <person name="Alneberg J."/>
            <person name="Lindh M.V."/>
            <person name="Legrand C."/>
            <person name="Pinhassi J."/>
            <person name="Andersson A.F."/>
        </authorList>
    </citation>
    <scope>NUCLEOTIDE SEQUENCE [LARGE SCALE GENOMIC DNA]</scope>
    <source>
        <strain evidence="11">BACL9 MAG-120924-bin69</strain>
    </source>
</reference>
<evidence type="ECO:0000256" key="4">
    <source>
        <dbReference type="ARBA" id="ARBA00022741"/>
    </source>
</evidence>
<keyword evidence="7" id="KW-0238">DNA-binding</keyword>
<evidence type="ECO:0000256" key="7">
    <source>
        <dbReference type="ARBA" id="ARBA00023125"/>
    </source>
</evidence>
<dbReference type="EMBL" id="LIDN01000103">
    <property type="protein sequence ID" value="KRP33663.1"/>
    <property type="molecule type" value="Genomic_DNA"/>
</dbReference>
<dbReference type="GO" id="GO:0003677">
    <property type="term" value="F:DNA binding"/>
    <property type="evidence" value="ECO:0007669"/>
    <property type="project" value="UniProtKB-KW"/>
</dbReference>
<dbReference type="GO" id="GO:0003918">
    <property type="term" value="F:DNA topoisomerase type II (double strand cut, ATP-hydrolyzing) activity"/>
    <property type="evidence" value="ECO:0007669"/>
    <property type="project" value="UniProtKB-EC"/>
</dbReference>
<evidence type="ECO:0000256" key="6">
    <source>
        <dbReference type="ARBA" id="ARBA00023029"/>
    </source>
</evidence>
<organism evidence="11 12">
    <name type="scientific">Verrucomicrobia subdivision 6 bacterium BACL9 MAG-120924-bin69</name>
    <dbReference type="NCBI Taxonomy" id="1655635"/>
    <lineage>
        <taxon>Bacteria</taxon>
        <taxon>Pseudomonadati</taxon>
        <taxon>Verrucomicrobiota</taxon>
        <taxon>Verrucomicrobiia</taxon>
        <taxon>Verrucomicrobiales</taxon>
        <taxon>Verrucomicrobia subdivision 6</taxon>
    </lineage>
</organism>
<keyword evidence="6" id="KW-0799">Topoisomerase</keyword>
<dbReference type="InterPro" id="IPR002288">
    <property type="entry name" value="DNA_gyrase_B_C"/>
</dbReference>
<feature type="compositionally biased region" description="Basic and acidic residues" evidence="9">
    <location>
        <begin position="75"/>
        <end position="99"/>
    </location>
</feature>
<proteinExistence type="inferred from homology"/>
<dbReference type="InterPro" id="IPR013759">
    <property type="entry name" value="Topo_IIA_B_C"/>
</dbReference>